<feature type="compositionally biased region" description="Low complexity" evidence="1">
    <location>
        <begin position="99"/>
        <end position="117"/>
    </location>
</feature>
<dbReference type="VEuPathDB" id="FungiDB:FUN_021986"/>
<reference evidence="2 3" key="1">
    <citation type="submission" date="2016-04" db="EMBL/GenBank/DDBJ databases">
        <title>Genome analyses suggest a sexual origin of heterokaryosis in a supposedly ancient asexual fungus.</title>
        <authorList>
            <person name="Ropars J."/>
            <person name="Sedzielewska K."/>
            <person name="Noel J."/>
            <person name="Charron P."/>
            <person name="Farinelli L."/>
            <person name="Marton T."/>
            <person name="Kruger M."/>
            <person name="Pelin A."/>
            <person name="Brachmann A."/>
            <person name="Corradi N."/>
        </authorList>
    </citation>
    <scope>NUCLEOTIDE SEQUENCE [LARGE SCALE GENOMIC DNA]</scope>
    <source>
        <strain evidence="2 3">A5</strain>
    </source>
</reference>
<feature type="compositionally biased region" description="Basic and acidic residues" evidence="1">
    <location>
        <begin position="82"/>
        <end position="98"/>
    </location>
</feature>
<reference evidence="2 3" key="2">
    <citation type="submission" date="2017-09" db="EMBL/GenBank/DDBJ databases">
        <title>Extensive intraspecific genome diversity in a model arbuscular mycorrhizal fungus.</title>
        <authorList>
            <person name="Chen E.C."/>
            <person name="Morin E."/>
            <person name="Beaudet D."/>
            <person name="Noel J."/>
            <person name="Ndikumana S."/>
            <person name="Charron P."/>
            <person name="St-Onge C."/>
            <person name="Giorgi J."/>
            <person name="Grigoriev I.V."/>
            <person name="Roux C."/>
            <person name="Martin F.M."/>
            <person name="Corradi N."/>
        </authorList>
    </citation>
    <scope>NUCLEOTIDE SEQUENCE [LARGE SCALE GENOMIC DNA]</scope>
    <source>
        <strain evidence="2 3">A5</strain>
    </source>
</reference>
<comment type="caution">
    <text evidence="2">The sequence shown here is derived from an EMBL/GenBank/DDBJ whole genome shotgun (WGS) entry which is preliminary data.</text>
</comment>
<feature type="region of interest" description="Disordered" evidence="1">
    <location>
        <begin position="48"/>
        <end position="117"/>
    </location>
</feature>
<dbReference type="AlphaFoldDB" id="A0A2N0NKT2"/>
<dbReference type="Proteomes" id="UP000232722">
    <property type="component" value="Unassembled WGS sequence"/>
</dbReference>
<evidence type="ECO:0000256" key="1">
    <source>
        <dbReference type="SAM" id="MobiDB-lite"/>
    </source>
</evidence>
<dbReference type="VEuPathDB" id="FungiDB:RhiirA1_472424"/>
<dbReference type="EMBL" id="LLXJ01005050">
    <property type="protein sequence ID" value="PKB95172.1"/>
    <property type="molecule type" value="Genomic_DNA"/>
</dbReference>
<organism evidence="2 3">
    <name type="scientific">Rhizophagus irregularis</name>
    <dbReference type="NCBI Taxonomy" id="588596"/>
    <lineage>
        <taxon>Eukaryota</taxon>
        <taxon>Fungi</taxon>
        <taxon>Fungi incertae sedis</taxon>
        <taxon>Mucoromycota</taxon>
        <taxon>Glomeromycotina</taxon>
        <taxon>Glomeromycetes</taxon>
        <taxon>Glomerales</taxon>
        <taxon>Glomeraceae</taxon>
        <taxon>Rhizophagus</taxon>
    </lineage>
</organism>
<evidence type="ECO:0000313" key="2">
    <source>
        <dbReference type="EMBL" id="PKB95172.1"/>
    </source>
</evidence>
<feature type="compositionally biased region" description="Polar residues" evidence="1">
    <location>
        <begin position="60"/>
        <end position="76"/>
    </location>
</feature>
<protein>
    <submittedName>
        <fullName evidence="2">Uncharacterized protein</fullName>
    </submittedName>
</protein>
<name>A0A2N0NKT2_9GLOM</name>
<evidence type="ECO:0000313" key="3">
    <source>
        <dbReference type="Proteomes" id="UP000232722"/>
    </source>
</evidence>
<proteinExistence type="predicted"/>
<sequence>MEQTVSFQGKILFWSSSDNTNKLCYRYGKLSCAPNFCLLKQIRERTHTRDPVTKLKKHFNINQPRHSNSNANTHSRYQSRSKFRDRSASAFAARRDNNNPKNKNNNINSQTNSNSDTSLRAHHVTNSQSCLISNNILNLLRELQCEVAYFHKRISALELADQRMSRIESHLGLALIPTPNKPDIDLIQEDTPISHIPLNIQSSAKSSSSPPINILTASSFTPIFSMQKEINDLKNSRVVIESKLNQLTGHIKQFISFIGNAFLEQADSASSV</sequence>
<gene>
    <name evidence="2" type="ORF">RhiirA5_437232</name>
</gene>
<accession>A0A2N0NKT2</accession>